<accession>A0A9W6U2S7</accession>
<evidence type="ECO:0000313" key="2">
    <source>
        <dbReference type="Proteomes" id="UP001165083"/>
    </source>
</evidence>
<dbReference type="Proteomes" id="UP001165083">
    <property type="component" value="Unassembled WGS sequence"/>
</dbReference>
<gene>
    <name evidence="1" type="ORF">Plil01_001017700</name>
</gene>
<protein>
    <submittedName>
        <fullName evidence="1">Unnamed protein product</fullName>
    </submittedName>
</protein>
<reference evidence="1" key="1">
    <citation type="submission" date="2023-04" db="EMBL/GenBank/DDBJ databases">
        <title>Phytophthora lilii NBRC 32176.</title>
        <authorList>
            <person name="Ichikawa N."/>
            <person name="Sato H."/>
            <person name="Tonouchi N."/>
        </authorList>
    </citation>
    <scope>NUCLEOTIDE SEQUENCE</scope>
    <source>
        <strain evidence="1">NBRC 32176</strain>
    </source>
</reference>
<comment type="caution">
    <text evidence="1">The sequence shown here is derived from an EMBL/GenBank/DDBJ whole genome shotgun (WGS) entry which is preliminary data.</text>
</comment>
<sequence length="95" mass="10554">MDYLADRIQGMSTSVSTFWSESLKLFSAILIRKPRGFDPLLDPLSCYAVLQLSSPERVHVVPGLLPSVRLGLEAIGWQNLIINGALLCDSWLKQP</sequence>
<dbReference type="AlphaFoldDB" id="A0A9W6U2S7"/>
<keyword evidence="2" id="KW-1185">Reference proteome</keyword>
<evidence type="ECO:0000313" key="1">
    <source>
        <dbReference type="EMBL" id="GMF24775.1"/>
    </source>
</evidence>
<proteinExistence type="predicted"/>
<organism evidence="1 2">
    <name type="scientific">Phytophthora lilii</name>
    <dbReference type="NCBI Taxonomy" id="2077276"/>
    <lineage>
        <taxon>Eukaryota</taxon>
        <taxon>Sar</taxon>
        <taxon>Stramenopiles</taxon>
        <taxon>Oomycota</taxon>
        <taxon>Peronosporomycetes</taxon>
        <taxon>Peronosporales</taxon>
        <taxon>Peronosporaceae</taxon>
        <taxon>Phytophthora</taxon>
    </lineage>
</organism>
<dbReference type="EMBL" id="BSXW01000529">
    <property type="protein sequence ID" value="GMF24775.1"/>
    <property type="molecule type" value="Genomic_DNA"/>
</dbReference>
<name>A0A9W6U2S7_9STRA</name>